<dbReference type="Proteomes" id="UP000037122">
    <property type="component" value="Unassembled WGS sequence"/>
</dbReference>
<gene>
    <name evidence="3" type="ORF">QG37_04430</name>
</gene>
<dbReference type="VEuPathDB" id="FungiDB:CJJ07_000348"/>
<dbReference type="Pfam" id="PF00005">
    <property type="entry name" value="ABC_tran"/>
    <property type="match status" value="1"/>
</dbReference>
<dbReference type="GO" id="GO:0016887">
    <property type="term" value="F:ATP hydrolysis activity"/>
    <property type="evidence" value="ECO:0007669"/>
    <property type="project" value="InterPro"/>
</dbReference>
<dbReference type="EMBL" id="LGST01000031">
    <property type="protein sequence ID" value="KND98535.1"/>
    <property type="molecule type" value="Genomic_DNA"/>
</dbReference>
<dbReference type="Gene3D" id="3.40.50.300">
    <property type="entry name" value="P-loop containing nucleotide triphosphate hydrolases"/>
    <property type="match status" value="1"/>
</dbReference>
<proteinExistence type="predicted"/>
<evidence type="ECO:0000313" key="4">
    <source>
        <dbReference type="Proteomes" id="UP000037122"/>
    </source>
</evidence>
<dbReference type="VEuPathDB" id="FungiDB:CJJ09_004969"/>
<evidence type="ECO:0000259" key="2">
    <source>
        <dbReference type="Pfam" id="PF00005"/>
    </source>
</evidence>
<sequence length="300" mass="33084">MVRKQKATVLDEIAVTSESSRFHNETLETLSKDVYLKKVSISVGLKDLLLDADVRLNHGTKYGLIGPNGCGKTTLMKCLGYKRVSGLADNLRILYVEQLPVESTSKLVLETVLAADKDRVKLMLLLSTLEAALSSADPLKIKQAIKQVKLEEQKANLAAAQKTATERTGARGHRARKALVEQESLVAELEALSLDEVVDSNTDEAFVAQEMALQLSEQLKGYDSEEVLRSKAAKTSRVSVIQIRRCSSQPECSQKAGEFVPHWLQRCFFSLTYFSLTSQQTISICPLYCGSKITCGILKT</sequence>
<dbReference type="VEuPathDB" id="FungiDB:QG37_04430"/>
<dbReference type="VEuPathDB" id="FungiDB:B9J08_004446"/>
<organism evidence="3 4">
    <name type="scientific">Candidozyma auris</name>
    <name type="common">Yeast</name>
    <name type="synonym">Candida auris</name>
    <dbReference type="NCBI Taxonomy" id="498019"/>
    <lineage>
        <taxon>Eukaryota</taxon>
        <taxon>Fungi</taxon>
        <taxon>Dikarya</taxon>
        <taxon>Ascomycota</taxon>
        <taxon>Saccharomycotina</taxon>
        <taxon>Pichiomycetes</taxon>
        <taxon>Metschnikowiaceae</taxon>
        <taxon>Candidozyma</taxon>
    </lineage>
</organism>
<reference evidence="4" key="1">
    <citation type="journal article" date="2015" name="BMC Genomics">
        <title>Draft genome of a commonly misdiagnosed multidrug resistant pathogen Candida auris.</title>
        <authorList>
            <person name="Chatterjee S."/>
            <person name="Alampalli S.V."/>
            <person name="Nageshan R.K."/>
            <person name="Chettiar S.T."/>
            <person name="Joshi S."/>
            <person name="Tatu U.S."/>
        </authorList>
    </citation>
    <scope>NUCLEOTIDE SEQUENCE [LARGE SCALE GENOMIC DNA]</scope>
    <source>
        <strain evidence="4">6684</strain>
    </source>
</reference>
<dbReference type="PANTHER" id="PTHR19211">
    <property type="entry name" value="ATP-BINDING TRANSPORT PROTEIN-RELATED"/>
    <property type="match status" value="1"/>
</dbReference>
<protein>
    <recommendedName>
        <fullName evidence="2">ABC transporter domain-containing protein</fullName>
    </recommendedName>
</protein>
<evidence type="ECO:0000256" key="1">
    <source>
        <dbReference type="ARBA" id="ARBA00022737"/>
    </source>
</evidence>
<name>A0A0L0NY14_CANAR</name>
<dbReference type="InterPro" id="IPR003439">
    <property type="entry name" value="ABC_transporter-like_ATP-bd"/>
</dbReference>
<dbReference type="GO" id="GO:0005524">
    <property type="term" value="F:ATP binding"/>
    <property type="evidence" value="ECO:0007669"/>
    <property type="project" value="InterPro"/>
</dbReference>
<dbReference type="AlphaFoldDB" id="A0A0L0NY14"/>
<evidence type="ECO:0000313" key="3">
    <source>
        <dbReference type="EMBL" id="KND98535.1"/>
    </source>
</evidence>
<dbReference type="PANTHER" id="PTHR19211:SF129">
    <property type="entry name" value="ABC TRANSPORTER ATP-BINDING PROTEIN"/>
    <property type="match status" value="1"/>
</dbReference>
<dbReference type="InterPro" id="IPR027417">
    <property type="entry name" value="P-loop_NTPase"/>
</dbReference>
<dbReference type="VEuPathDB" id="FungiDB:CJI97_004510"/>
<accession>A0A0L0NY14</accession>
<keyword evidence="1" id="KW-0677">Repeat</keyword>
<feature type="domain" description="ABC transporter" evidence="2">
    <location>
        <begin position="51"/>
        <end position="91"/>
    </location>
</feature>
<comment type="caution">
    <text evidence="3">The sequence shown here is derived from an EMBL/GenBank/DDBJ whole genome shotgun (WGS) entry which is preliminary data.</text>
</comment>
<dbReference type="SUPFAM" id="SSF52540">
    <property type="entry name" value="P-loop containing nucleoside triphosphate hydrolases"/>
    <property type="match status" value="1"/>
</dbReference>
<dbReference type="InterPro" id="IPR050611">
    <property type="entry name" value="ABCF"/>
</dbReference>
<dbReference type="VEuPathDB" id="FungiDB:CJI96_0005466"/>